<dbReference type="InterPro" id="IPR012166">
    <property type="entry name" value="Uncharacterised_RocB"/>
</dbReference>
<keyword evidence="4" id="KW-1185">Reference proteome</keyword>
<dbReference type="Gene3D" id="3.40.630.10">
    <property type="entry name" value="Zn peptidases"/>
    <property type="match status" value="1"/>
</dbReference>
<dbReference type="KEGG" id="ttr:Tter_1394"/>
<dbReference type="OrthoDB" id="9815360at2"/>
<sequence length="533" mass="58923">MSIENVLSIILRLVKHPSFTRTEGERSIPALIDELLDEIGLGLLQHGIQKIAGDPWERSFVWALLRGSSNNAVVLISHFDTVDVSDYGDLGSYACDPGALRERLLSRREQLDDIVYEHLRAESDWLFGRGTVDMKAGIAAHLWALSEFCKEKLQGKELPGSIIFLSVPDEEAESIGIMGAVEWLSTLAEKEGLRLIGAINTDYSTPSSREEMDSTMHVGTIGKLLPSIYVRGVESHAGEPSKGIDANLLLARIVSKISMNPDLADTDNDVRSVAPVTLKMCDFKDSYDVRIPFESFCYINYLVLRKSPKNVIDEIAALVNAAIVESLGDIDINIPGVTPKVVTYDELVEAAVSILGKDKVAQALREINQRLFESGTDSRMRCAELVRTAWNMSGMSGPAAVVYFSPPYYPSVKGGEDNPLVRAVTELAANLGTKIQHYYPYISDASYMKLEVESSSLDSLSKNMPIWSNKRESGSYNVPFESMRKVNLDVVNMGVLGFDAHKYTERLYIPYSCEFLPKAIHDVVLAAWENANG</sequence>
<dbReference type="PANTHER" id="PTHR43808">
    <property type="entry name" value="ACETYLORNITHINE DEACETYLASE"/>
    <property type="match status" value="1"/>
</dbReference>
<evidence type="ECO:0000313" key="4">
    <source>
        <dbReference type="Proteomes" id="UP000000323"/>
    </source>
</evidence>
<name>D1CBY6_THET1</name>
<dbReference type="eggNOG" id="COG4187">
    <property type="taxonomic scope" value="Bacteria"/>
</dbReference>
<dbReference type="PANTHER" id="PTHR43808:SF27">
    <property type="entry name" value="PROTEIN ROCB"/>
    <property type="match status" value="1"/>
</dbReference>
<keyword evidence="2" id="KW-0378">Hydrolase</keyword>
<dbReference type="SUPFAM" id="SSF53187">
    <property type="entry name" value="Zn-dependent exopeptidases"/>
    <property type="match status" value="1"/>
</dbReference>
<accession>D1CBY6</accession>
<evidence type="ECO:0000256" key="2">
    <source>
        <dbReference type="ARBA" id="ARBA00022801"/>
    </source>
</evidence>
<dbReference type="RefSeq" id="WP_012875336.1">
    <property type="nucleotide sequence ID" value="NC_013525.1"/>
</dbReference>
<dbReference type="AlphaFoldDB" id="D1CBY6"/>
<evidence type="ECO:0000313" key="3">
    <source>
        <dbReference type="EMBL" id="ACZ42301.1"/>
    </source>
</evidence>
<keyword evidence="1" id="KW-0479">Metal-binding</keyword>
<gene>
    <name evidence="3" type="ordered locus">Tter_1394</name>
</gene>
<organism evidence="3 4">
    <name type="scientific">Thermobaculum terrenum (strain ATCC BAA-798 / CCMEE 7001 / YNP1)</name>
    <dbReference type="NCBI Taxonomy" id="525904"/>
    <lineage>
        <taxon>Bacteria</taxon>
        <taxon>Bacillati</taxon>
        <taxon>Chloroflexota</taxon>
        <taxon>Chloroflexia</taxon>
        <taxon>Candidatus Thermobaculales</taxon>
        <taxon>Candidatus Thermobaculaceae</taxon>
        <taxon>Thermobaculum</taxon>
    </lineage>
</organism>
<dbReference type="InterPro" id="IPR036264">
    <property type="entry name" value="Bact_exopeptidase_dim_dom"/>
</dbReference>
<reference evidence="4" key="1">
    <citation type="journal article" date="2010" name="Stand. Genomic Sci.">
        <title>Complete genome sequence of 'Thermobaculum terrenum' type strain (YNP1).</title>
        <authorList>
            <person name="Kiss H."/>
            <person name="Cleland D."/>
            <person name="Lapidus A."/>
            <person name="Lucas S."/>
            <person name="Glavina Del Rio T."/>
            <person name="Nolan M."/>
            <person name="Tice H."/>
            <person name="Han C."/>
            <person name="Goodwin L."/>
            <person name="Pitluck S."/>
            <person name="Liolios K."/>
            <person name="Ivanova N."/>
            <person name="Mavromatis K."/>
            <person name="Ovchinnikova G."/>
            <person name="Pati A."/>
            <person name="Chen A."/>
            <person name="Palaniappan K."/>
            <person name="Land M."/>
            <person name="Hauser L."/>
            <person name="Chang Y."/>
            <person name="Jeffries C."/>
            <person name="Lu M."/>
            <person name="Brettin T."/>
            <person name="Detter J."/>
            <person name="Goker M."/>
            <person name="Tindall B."/>
            <person name="Beck B."/>
            <person name="McDermott T."/>
            <person name="Woyke T."/>
            <person name="Bristow J."/>
            <person name="Eisen J."/>
            <person name="Markowitz V."/>
            <person name="Hugenholtz P."/>
            <person name="Kyrpides N."/>
            <person name="Klenk H."/>
            <person name="Cheng J."/>
        </authorList>
    </citation>
    <scope>NUCLEOTIDE SEQUENCE [LARGE SCALE GENOMIC DNA]</scope>
    <source>
        <strain evidence="4">ATCC BAA-798 / YNP1</strain>
    </source>
</reference>
<evidence type="ECO:0000256" key="1">
    <source>
        <dbReference type="ARBA" id="ARBA00022723"/>
    </source>
</evidence>
<protein>
    <submittedName>
        <fullName evidence="3">Peptidase M20</fullName>
    </submittedName>
</protein>
<dbReference type="GO" id="GO:0046872">
    <property type="term" value="F:metal ion binding"/>
    <property type="evidence" value="ECO:0007669"/>
    <property type="project" value="UniProtKB-KW"/>
</dbReference>
<dbReference type="STRING" id="525904.Tter_1394"/>
<dbReference type="SUPFAM" id="SSF55031">
    <property type="entry name" value="Bacterial exopeptidase dimerisation domain"/>
    <property type="match status" value="1"/>
</dbReference>
<dbReference type="GO" id="GO:0016787">
    <property type="term" value="F:hydrolase activity"/>
    <property type="evidence" value="ECO:0007669"/>
    <property type="project" value="UniProtKB-KW"/>
</dbReference>
<dbReference type="PIRSF" id="PIRSF010386">
    <property type="entry name" value="RocB"/>
    <property type="match status" value="1"/>
</dbReference>
<dbReference type="InterPro" id="IPR002933">
    <property type="entry name" value="Peptidase_M20"/>
</dbReference>
<dbReference type="InterPro" id="IPR050072">
    <property type="entry name" value="Peptidase_M20A"/>
</dbReference>
<dbReference type="Pfam" id="PF01546">
    <property type="entry name" value="Peptidase_M20"/>
    <property type="match status" value="1"/>
</dbReference>
<proteinExistence type="predicted"/>
<dbReference type="EMBL" id="CP001825">
    <property type="protein sequence ID" value="ACZ42301.1"/>
    <property type="molecule type" value="Genomic_DNA"/>
</dbReference>
<dbReference type="HOGENOM" id="CLU_037632_0_0_0"/>
<dbReference type="Proteomes" id="UP000000323">
    <property type="component" value="Chromosome 1"/>
</dbReference>